<reference evidence="2" key="1">
    <citation type="journal article" date="2014" name="Front. Microbiol.">
        <title>High frequency of phylogenetically diverse reductive dehalogenase-homologous genes in deep subseafloor sedimentary metagenomes.</title>
        <authorList>
            <person name="Kawai M."/>
            <person name="Futagami T."/>
            <person name="Toyoda A."/>
            <person name="Takaki Y."/>
            <person name="Nishi S."/>
            <person name="Hori S."/>
            <person name="Arai W."/>
            <person name="Tsubouchi T."/>
            <person name="Morono Y."/>
            <person name="Uchiyama I."/>
            <person name="Ito T."/>
            <person name="Fujiyama A."/>
            <person name="Inagaki F."/>
            <person name="Takami H."/>
        </authorList>
    </citation>
    <scope>NUCLEOTIDE SEQUENCE</scope>
    <source>
        <strain evidence="2">Expedition CK06-06</strain>
    </source>
</reference>
<dbReference type="GO" id="GO:0006313">
    <property type="term" value="P:DNA transposition"/>
    <property type="evidence" value="ECO:0007669"/>
    <property type="project" value="InterPro"/>
</dbReference>
<organism evidence="2">
    <name type="scientific">marine sediment metagenome</name>
    <dbReference type="NCBI Taxonomy" id="412755"/>
    <lineage>
        <taxon>unclassified sequences</taxon>
        <taxon>metagenomes</taxon>
        <taxon>ecological metagenomes</taxon>
    </lineage>
</organism>
<dbReference type="GO" id="GO:0043565">
    <property type="term" value="F:sequence-specific DNA binding"/>
    <property type="evidence" value="ECO:0007669"/>
    <property type="project" value="TreeGrafter"/>
</dbReference>
<comment type="caution">
    <text evidence="2">The sequence shown here is derived from an EMBL/GenBank/DDBJ whole genome shotgun (WGS) entry which is preliminary data.</text>
</comment>
<dbReference type="EMBL" id="BARU01022874">
    <property type="protein sequence ID" value="GAH47861.1"/>
    <property type="molecule type" value="Genomic_DNA"/>
</dbReference>
<dbReference type="PANTHER" id="PTHR36966:SF1">
    <property type="entry name" value="REP-ASSOCIATED TYROSINE TRANSPOSASE"/>
    <property type="match status" value="1"/>
</dbReference>
<gene>
    <name evidence="2" type="ORF">S03H2_37201</name>
</gene>
<dbReference type="InterPro" id="IPR036515">
    <property type="entry name" value="Transposase_17_sf"/>
</dbReference>
<dbReference type="GO" id="GO:0004803">
    <property type="term" value="F:transposase activity"/>
    <property type="evidence" value="ECO:0007669"/>
    <property type="project" value="InterPro"/>
</dbReference>
<evidence type="ECO:0000313" key="2">
    <source>
        <dbReference type="EMBL" id="GAH47861.1"/>
    </source>
</evidence>
<proteinExistence type="predicted"/>
<dbReference type="InterPro" id="IPR002686">
    <property type="entry name" value="Transposase_17"/>
</dbReference>
<dbReference type="SUPFAM" id="SSF143422">
    <property type="entry name" value="Transposase IS200-like"/>
    <property type="match status" value="1"/>
</dbReference>
<name>X1FQA6_9ZZZZ</name>
<dbReference type="PANTHER" id="PTHR36966">
    <property type="entry name" value="REP-ASSOCIATED TYROSINE TRANSPOSASE"/>
    <property type="match status" value="1"/>
</dbReference>
<dbReference type="Gene3D" id="3.30.70.1290">
    <property type="entry name" value="Transposase IS200-like"/>
    <property type="match status" value="1"/>
</dbReference>
<feature type="non-terminal residue" evidence="2">
    <location>
        <position position="1"/>
    </location>
</feature>
<accession>X1FQA6</accession>
<evidence type="ECO:0000259" key="1">
    <source>
        <dbReference type="SMART" id="SM01321"/>
    </source>
</evidence>
<feature type="domain" description="Transposase IS200-like" evidence="1">
    <location>
        <begin position="8"/>
        <end position="145"/>
    </location>
</feature>
<dbReference type="SMART" id="SM01321">
    <property type="entry name" value="Y1_Tnp"/>
    <property type="match status" value="1"/>
</dbReference>
<dbReference type="InterPro" id="IPR052715">
    <property type="entry name" value="RAYT_transposase"/>
</dbReference>
<sequence>LQRYDYSLPGAYFITICIHKQKMLLKIKDVQMMIRSVWSSLPDRFLSLKLDEFVIMPNHIHAILCINIVGADLVSARNKTTPISAPTISRIVQAFKSIITYKYILGVKENNWPLFDKRLWQRNYYDHVIRNEKSLNYIREYIINNPIRWEFDKENPQGKMDKKEEDFWKEINS</sequence>
<protein>
    <recommendedName>
        <fullName evidence="1">Transposase IS200-like domain-containing protein</fullName>
    </recommendedName>
</protein>
<dbReference type="AlphaFoldDB" id="X1FQA6"/>